<sequence length="705" mass="74703">MPEASIVVSFRDQYTAGVRNMANNTRAFSQEAQQMINRLRDLGTRQDELVRKQAQLRTSTDAARRAMQQAQRAYAENASEINRTNLEQATEQYQNLQEQLRMFGDESRRVRREASQLQGDLSRLQNRAGSGGNGGSGGLAGARSMLTQLGKSGMINMAGQAVSQWANTLVGSALGSTAGSVFSSALSGAASGAAMGSLIAPGVGTAVGAAIGGGIGLLTGGAQVYEKQDDAYKSWYAGLYENASGVTDTSLSSGTTVAGSREQTQMAFAQRLGGDEAATAYLEQVKEMAKSTNYTYDEITGYSKLLLNSYGADETLGVLMSLSDATAGLNLNSSDINMFISGLSRMRTTGKATQEYLNYFSERGVDVYQALADATGASKSSIGDMVTNGDISGGTAAQAILDYIDKTYGGLSEKLATTYDAMVDNLGDVMTDIDASMGEAYNEERGKSIAQQIETYGGELGTALQEANQAIGAGRAALENLADSYTEEALGAVLTGKETTLQWSDENTQRLKELSSLYQSAMEDYKDGNTQAGALVESYLEEARALAEAQYDSSEAAMSVADTEKDLITAINENTSALRGWRGGYDTSQALTKGRAAGAIAGDPQAMGDVSYNAELGTGSASTIVRQKAGRAGKFATGIDYVPYDNFPALLHQGERVQTAEEARSDRGNRPIVISGNSFTVREEADIDRVASALLEKIELAERRG</sequence>
<dbReference type="Proteomes" id="UP000719500">
    <property type="component" value="Unassembled WGS sequence"/>
</dbReference>
<name>A0ABS2FW67_9FIRM</name>
<keyword evidence="4" id="KW-1185">Reference proteome</keyword>
<feature type="compositionally biased region" description="Gly residues" evidence="1">
    <location>
        <begin position="129"/>
        <end position="139"/>
    </location>
</feature>
<organism evidence="3 4">
    <name type="scientific">Oscillibacter valericigenes</name>
    <dbReference type="NCBI Taxonomy" id="351091"/>
    <lineage>
        <taxon>Bacteria</taxon>
        <taxon>Bacillati</taxon>
        <taxon>Bacillota</taxon>
        <taxon>Clostridia</taxon>
        <taxon>Eubacteriales</taxon>
        <taxon>Oscillospiraceae</taxon>
        <taxon>Oscillibacter</taxon>
    </lineage>
</organism>
<dbReference type="RefSeq" id="WP_204804526.1">
    <property type="nucleotide sequence ID" value="NZ_JACSNX010000013.1"/>
</dbReference>
<protein>
    <submittedName>
        <fullName evidence="3">Tape measure protein</fullName>
    </submittedName>
</protein>
<dbReference type="Pfam" id="PF20155">
    <property type="entry name" value="TMP_3"/>
    <property type="match status" value="1"/>
</dbReference>
<gene>
    <name evidence="3" type="ORF">H9X91_09185</name>
</gene>
<proteinExistence type="predicted"/>
<feature type="compositionally biased region" description="Polar residues" evidence="1">
    <location>
        <begin position="115"/>
        <end position="125"/>
    </location>
</feature>
<feature type="region of interest" description="Disordered" evidence="1">
    <location>
        <begin position="108"/>
        <end position="139"/>
    </location>
</feature>
<dbReference type="EMBL" id="JACSNX010000013">
    <property type="protein sequence ID" value="MBM6851605.1"/>
    <property type="molecule type" value="Genomic_DNA"/>
</dbReference>
<accession>A0ABS2FW67</accession>
<evidence type="ECO:0000313" key="3">
    <source>
        <dbReference type="EMBL" id="MBM6851605.1"/>
    </source>
</evidence>
<evidence type="ECO:0000313" key="4">
    <source>
        <dbReference type="Proteomes" id="UP000719500"/>
    </source>
</evidence>
<dbReference type="InterPro" id="IPR013491">
    <property type="entry name" value="Tape_meas_N"/>
</dbReference>
<reference evidence="3 4" key="1">
    <citation type="journal article" date="2021" name="Sci. Rep.">
        <title>The distribution of antibiotic resistance genes in chicken gut microbiota commensals.</title>
        <authorList>
            <person name="Juricova H."/>
            <person name="Matiasovicova J."/>
            <person name="Kubasova T."/>
            <person name="Cejkova D."/>
            <person name="Rychlik I."/>
        </authorList>
    </citation>
    <scope>NUCLEOTIDE SEQUENCE [LARGE SCALE GENOMIC DNA]</scope>
    <source>
        <strain evidence="3 4">An411</strain>
    </source>
</reference>
<evidence type="ECO:0000256" key="1">
    <source>
        <dbReference type="SAM" id="MobiDB-lite"/>
    </source>
</evidence>
<evidence type="ECO:0000259" key="2">
    <source>
        <dbReference type="Pfam" id="PF20155"/>
    </source>
</evidence>
<feature type="domain" description="Tape measure protein N-terminal" evidence="2">
    <location>
        <begin position="255"/>
        <end position="433"/>
    </location>
</feature>
<dbReference type="NCBIfam" id="TIGR02675">
    <property type="entry name" value="tape_meas_nterm"/>
    <property type="match status" value="1"/>
</dbReference>
<comment type="caution">
    <text evidence="3">The sequence shown here is derived from an EMBL/GenBank/DDBJ whole genome shotgun (WGS) entry which is preliminary data.</text>
</comment>